<name>A0A1D6P4S2_MAIZE</name>
<dbReference type="Pfam" id="PF12776">
    <property type="entry name" value="Myb_DNA-bind_3"/>
    <property type="match status" value="1"/>
</dbReference>
<feature type="domain" description="Myb/SANT-like" evidence="1">
    <location>
        <begin position="3"/>
        <end position="73"/>
    </location>
</feature>
<dbReference type="EMBL" id="CM000785">
    <property type="protein sequence ID" value="AQL04949.1"/>
    <property type="molecule type" value="Genomic_DNA"/>
</dbReference>
<dbReference type="OMA" id="NGMTHED"/>
<reference evidence="2" key="1">
    <citation type="submission" date="2015-12" db="EMBL/GenBank/DDBJ databases">
        <title>Update maize B73 reference genome by single molecule sequencing technologies.</title>
        <authorList>
            <consortium name="Maize Genome Sequencing Project"/>
            <person name="Ware D."/>
        </authorList>
    </citation>
    <scope>NUCLEOTIDE SEQUENCE</scope>
    <source>
        <tissue evidence="2">Seedling</tissue>
    </source>
</reference>
<dbReference type="AlphaFoldDB" id="A0A1D6P4S2"/>
<gene>
    <name evidence="2" type="ORF">ZEAMMB73_Zm00001d046735</name>
</gene>
<dbReference type="InParanoid" id="A0A1D6P4S2"/>
<sequence>MAWPDVLDTLFVDACFKEVENGIYVTEFTHLFWQNVTKSINKQTNMTIPLKYLQNRFKYFKDLWGRYNKLTRQLSNGVGPIKLSLEEIKKELESGKYERMLQYLDQLTHIFVSCDKHKSPSVAAYRANIRCGNLSSASTGKRRIDETSSSHVRQKSSKVHVAQSLQNGMTHEDAMKYLKDHGILGGTLKFCIANKLLKDYQNLSTFSRLESLEEKISFLEGTWKLESDGSVSWQ</sequence>
<organism evidence="2">
    <name type="scientific">Zea mays</name>
    <name type="common">Maize</name>
    <dbReference type="NCBI Taxonomy" id="4577"/>
    <lineage>
        <taxon>Eukaryota</taxon>
        <taxon>Viridiplantae</taxon>
        <taxon>Streptophyta</taxon>
        <taxon>Embryophyta</taxon>
        <taxon>Tracheophyta</taxon>
        <taxon>Spermatophyta</taxon>
        <taxon>Magnoliopsida</taxon>
        <taxon>Liliopsida</taxon>
        <taxon>Poales</taxon>
        <taxon>Poaceae</taxon>
        <taxon>PACMAD clade</taxon>
        <taxon>Panicoideae</taxon>
        <taxon>Andropogonodae</taxon>
        <taxon>Andropogoneae</taxon>
        <taxon>Tripsacinae</taxon>
        <taxon>Zea</taxon>
    </lineage>
</organism>
<proteinExistence type="predicted"/>
<dbReference type="InterPro" id="IPR024752">
    <property type="entry name" value="Myb/SANT-like_dom"/>
</dbReference>
<evidence type="ECO:0000259" key="1">
    <source>
        <dbReference type="Pfam" id="PF12776"/>
    </source>
</evidence>
<evidence type="ECO:0000313" key="2">
    <source>
        <dbReference type="EMBL" id="AQL04949.1"/>
    </source>
</evidence>
<accession>A0A1D6P4S2</accession>
<protein>
    <recommendedName>
        <fullName evidence="1">Myb/SANT-like domain-containing protein</fullName>
    </recommendedName>
</protein>